<dbReference type="RefSeq" id="WP_131007359.1">
    <property type="nucleotide sequence ID" value="NZ_BFAX01000003.1"/>
</dbReference>
<name>A0A401HQY1_9EURY</name>
<feature type="domain" description="Helicase HerA barrel" evidence="6">
    <location>
        <begin position="8"/>
        <end position="95"/>
    </location>
</feature>
<gene>
    <name evidence="7" type="ORF">MHHB_P0830</name>
</gene>
<protein>
    <submittedName>
        <fullName evidence="7">Uncharacterized protein</fullName>
    </submittedName>
</protein>
<dbReference type="PANTHER" id="PTHR42957:SF1">
    <property type="entry name" value="HELICASE MJ1565-RELATED"/>
    <property type="match status" value="1"/>
</dbReference>
<dbReference type="InterPro" id="IPR018538">
    <property type="entry name" value="HerA_barrel_dom"/>
</dbReference>
<feature type="domain" description="Helicase HerA central" evidence="5">
    <location>
        <begin position="126"/>
        <end position="336"/>
    </location>
</feature>
<dbReference type="Pfam" id="PF09378">
    <property type="entry name" value="HAS-barrel"/>
    <property type="match status" value="1"/>
</dbReference>
<dbReference type="Proteomes" id="UP000290527">
    <property type="component" value="Unassembled WGS sequence"/>
</dbReference>
<proteinExistence type="inferred from homology"/>
<evidence type="ECO:0000313" key="8">
    <source>
        <dbReference type="Proteomes" id="UP000290527"/>
    </source>
</evidence>
<evidence type="ECO:0000256" key="2">
    <source>
        <dbReference type="ARBA" id="ARBA00034617"/>
    </source>
</evidence>
<dbReference type="InterPro" id="IPR008571">
    <property type="entry name" value="HerA-like"/>
</dbReference>
<evidence type="ECO:0000259" key="5">
    <source>
        <dbReference type="Pfam" id="PF01935"/>
    </source>
</evidence>
<dbReference type="InterPro" id="IPR027417">
    <property type="entry name" value="P-loop_NTPase"/>
</dbReference>
<dbReference type="GO" id="GO:0043138">
    <property type="term" value="F:3'-5' DNA helicase activity"/>
    <property type="evidence" value="ECO:0007669"/>
    <property type="project" value="UniProtKB-EC"/>
</dbReference>
<evidence type="ECO:0000313" key="7">
    <source>
        <dbReference type="EMBL" id="GBF36600.1"/>
    </source>
</evidence>
<comment type="caution">
    <text evidence="7">The sequence shown here is derived from an EMBL/GenBank/DDBJ whole genome shotgun (WGS) entry which is preliminary data.</text>
</comment>
<evidence type="ECO:0000256" key="1">
    <source>
        <dbReference type="ARBA" id="ARBA00007816"/>
    </source>
</evidence>
<comment type="catalytic activity">
    <reaction evidence="4">
        <text>ATP + H2O = ADP + phosphate + H(+)</text>
        <dbReference type="Rhea" id="RHEA:13065"/>
        <dbReference type="ChEBI" id="CHEBI:15377"/>
        <dbReference type="ChEBI" id="CHEBI:15378"/>
        <dbReference type="ChEBI" id="CHEBI:30616"/>
        <dbReference type="ChEBI" id="CHEBI:43474"/>
        <dbReference type="ChEBI" id="CHEBI:456216"/>
        <dbReference type="EC" id="5.6.2.4"/>
    </reaction>
</comment>
<dbReference type="AlphaFoldDB" id="A0A401HQY1"/>
<dbReference type="EMBL" id="BFAX01000003">
    <property type="protein sequence ID" value="GBF36600.1"/>
    <property type="molecule type" value="Genomic_DNA"/>
</dbReference>
<evidence type="ECO:0000256" key="3">
    <source>
        <dbReference type="ARBA" id="ARBA00048954"/>
    </source>
</evidence>
<evidence type="ECO:0000259" key="6">
    <source>
        <dbReference type="Pfam" id="PF09378"/>
    </source>
</evidence>
<sequence>MENKKEVIGYIVGETTTTEVTFLSNSDKIPEVGSYVSIEYPNGREVLGMIEGVMQSCPILDEVLSVEDILKLRKLEKEDSYLVIGKIKILGDVEEKKIPKIPPKPGTEVYSASEEILKKMFSTGDIEIGKLLSKDIPVRLDVNRLCSRHLAILAITGMGKSNTVAVLLSELNRLKATVLVFDVHGEYRDIESYNENNKLRVNIIKPKINVYEISSDSLADLAGVDVAATKQRLYIRKAVDNVKEKYRESDLQSAEDYINLIVDELESFLEESKRDANSIYTAIFRLKDMLKFKGHLITLHYNPIEKIKENYINILPLEGLDENDIDIIISYISKEILMDRKKALREGCPKPIFIILEEAHLVIPKYRNTRSKIYISRIAREGRKFGVGLCLVSQRPKTLDPETLSQCNNLIISKLIEPHDQQHVQQASENLSEDLLKQLPGLNVGEAIIIGPALRIPALVKINKFNGKYGGEDLDIVWIWEKSYSERSREEEPLGDYDGLD</sequence>
<evidence type="ECO:0000256" key="4">
    <source>
        <dbReference type="ARBA" id="ARBA00048988"/>
    </source>
</evidence>
<dbReference type="Pfam" id="PF01935">
    <property type="entry name" value="DUF87"/>
    <property type="match status" value="1"/>
</dbReference>
<comment type="catalytic activity">
    <reaction evidence="2">
        <text>Couples ATP hydrolysis with the unwinding of duplex DNA by translocating in the 3'-5' direction.</text>
        <dbReference type="EC" id="5.6.2.4"/>
    </reaction>
</comment>
<reference evidence="7 8" key="1">
    <citation type="journal article" date="2019" name="Int. J. Syst. Evol. Microbiol.">
        <title>Methanofervidicoccus abyssi gen. nov., sp. nov., a hydrogenotrophic methanogen, isolated from a hydrothermal vent chimney in the Mid-Cayman Spreading Center, the Caribbean Sea.</title>
        <authorList>
            <person name="Sakai S."/>
            <person name="Takaki Y."/>
            <person name="Miyazaki M."/>
            <person name="Ogawara M."/>
            <person name="Yanagawa K."/>
            <person name="Miyazaki J."/>
            <person name="Takai K."/>
        </authorList>
    </citation>
    <scope>NUCLEOTIDE SEQUENCE [LARGE SCALE GENOMIC DNA]</scope>
    <source>
        <strain evidence="7 8">HHB</strain>
    </source>
</reference>
<comment type="catalytic activity">
    <reaction evidence="3">
        <text>ATP + H2O = ADP + phosphate + H(+)</text>
        <dbReference type="Rhea" id="RHEA:13065"/>
        <dbReference type="ChEBI" id="CHEBI:15377"/>
        <dbReference type="ChEBI" id="CHEBI:15378"/>
        <dbReference type="ChEBI" id="CHEBI:30616"/>
        <dbReference type="ChEBI" id="CHEBI:43474"/>
        <dbReference type="ChEBI" id="CHEBI:456216"/>
        <dbReference type="EC" id="5.6.2.3"/>
    </reaction>
</comment>
<comment type="similarity">
    <text evidence="1">Belongs to the HerA family.</text>
</comment>
<keyword evidence="8" id="KW-1185">Reference proteome</keyword>
<dbReference type="InterPro" id="IPR002789">
    <property type="entry name" value="HerA_central"/>
</dbReference>
<dbReference type="SUPFAM" id="SSF52540">
    <property type="entry name" value="P-loop containing nucleoside triphosphate hydrolases"/>
    <property type="match status" value="1"/>
</dbReference>
<dbReference type="PANTHER" id="PTHR42957">
    <property type="entry name" value="HELICASE MJ1565-RELATED"/>
    <property type="match status" value="1"/>
</dbReference>
<dbReference type="GO" id="GO:0043139">
    <property type="term" value="F:5'-3' DNA helicase activity"/>
    <property type="evidence" value="ECO:0007669"/>
    <property type="project" value="UniProtKB-EC"/>
</dbReference>
<dbReference type="Gene3D" id="3.40.50.300">
    <property type="entry name" value="P-loop containing nucleotide triphosphate hydrolases"/>
    <property type="match status" value="2"/>
</dbReference>
<accession>A0A401HQY1</accession>
<organism evidence="7 8">
    <name type="scientific">Methanofervidicoccus abyssi</name>
    <dbReference type="NCBI Taxonomy" id="2082189"/>
    <lineage>
        <taxon>Archaea</taxon>
        <taxon>Methanobacteriati</taxon>
        <taxon>Methanobacteriota</taxon>
        <taxon>Methanomada group</taxon>
        <taxon>Methanococci</taxon>
        <taxon>Methanococcales</taxon>
        <taxon>Methanofervidicoccus</taxon>
    </lineage>
</organism>
<dbReference type="OrthoDB" id="107033at2157"/>